<dbReference type="PANTHER" id="PTHR13170:SF16">
    <property type="entry name" value="PROTEIN O-GLCNACASE"/>
    <property type="match status" value="1"/>
</dbReference>
<sequence>MSDPTPAQRPAPYIRRATAADSPALSHICLVTADAGSSAEALHTAGELPGLLYAEPYAHLPTGFGFVLVDPAQPAFAGVVGYALGTWDTRQLERDLDAAWFPPHRERYPLAAGAADATDAFVRLIHAPPAAPDVAVAFSPAHMHIDITAAYQRQGWGKKLIGELVRFLRDEKGLEGLWLGLDPRNSNAKKFYSRLGFKGMPEAPGAVMSLNFADWKD</sequence>
<proteinExistence type="predicted"/>
<dbReference type="GO" id="GO:0016747">
    <property type="term" value="F:acyltransferase activity, transferring groups other than amino-acyl groups"/>
    <property type="evidence" value="ECO:0007669"/>
    <property type="project" value="InterPro"/>
</dbReference>
<reference evidence="2 3" key="1">
    <citation type="journal article" date="2014" name="PLoS Genet.">
        <title>Analysis of the Phlebiopsis gigantea genome, transcriptome and secretome provides insight into its pioneer colonization strategies of wood.</title>
        <authorList>
            <person name="Hori C."/>
            <person name="Ishida T."/>
            <person name="Igarashi K."/>
            <person name="Samejima M."/>
            <person name="Suzuki H."/>
            <person name="Master E."/>
            <person name="Ferreira P."/>
            <person name="Ruiz-Duenas F.J."/>
            <person name="Held B."/>
            <person name="Canessa P."/>
            <person name="Larrondo L.F."/>
            <person name="Schmoll M."/>
            <person name="Druzhinina I.S."/>
            <person name="Kubicek C.P."/>
            <person name="Gaskell J.A."/>
            <person name="Kersten P."/>
            <person name="St John F."/>
            <person name="Glasner J."/>
            <person name="Sabat G."/>
            <person name="Splinter BonDurant S."/>
            <person name="Syed K."/>
            <person name="Yadav J."/>
            <person name="Mgbeahuruike A.C."/>
            <person name="Kovalchuk A."/>
            <person name="Asiegbu F.O."/>
            <person name="Lackner G."/>
            <person name="Hoffmeister D."/>
            <person name="Rencoret J."/>
            <person name="Gutierrez A."/>
            <person name="Sun H."/>
            <person name="Lindquist E."/>
            <person name="Barry K."/>
            <person name="Riley R."/>
            <person name="Grigoriev I.V."/>
            <person name="Henrissat B."/>
            <person name="Kues U."/>
            <person name="Berka R.M."/>
            <person name="Martinez A.T."/>
            <person name="Covert S.F."/>
            <person name="Blanchette R.A."/>
            <person name="Cullen D."/>
        </authorList>
    </citation>
    <scope>NUCLEOTIDE SEQUENCE [LARGE SCALE GENOMIC DNA]</scope>
    <source>
        <strain evidence="2 3">11061_1 CR5-6</strain>
    </source>
</reference>
<organism evidence="2 3">
    <name type="scientific">Phlebiopsis gigantea (strain 11061_1 CR5-6)</name>
    <name type="common">White-rot fungus</name>
    <name type="synonym">Peniophora gigantea</name>
    <dbReference type="NCBI Taxonomy" id="745531"/>
    <lineage>
        <taxon>Eukaryota</taxon>
        <taxon>Fungi</taxon>
        <taxon>Dikarya</taxon>
        <taxon>Basidiomycota</taxon>
        <taxon>Agaricomycotina</taxon>
        <taxon>Agaricomycetes</taxon>
        <taxon>Polyporales</taxon>
        <taxon>Phanerochaetaceae</taxon>
        <taxon>Phlebiopsis</taxon>
    </lineage>
</organism>
<dbReference type="STRING" id="745531.A0A0C3S0G5"/>
<dbReference type="AlphaFoldDB" id="A0A0C3S0G5"/>
<name>A0A0C3S0G5_PHLG1</name>
<dbReference type="Pfam" id="PF00583">
    <property type="entry name" value="Acetyltransf_1"/>
    <property type="match status" value="1"/>
</dbReference>
<evidence type="ECO:0000313" key="3">
    <source>
        <dbReference type="Proteomes" id="UP000053257"/>
    </source>
</evidence>
<dbReference type="OrthoDB" id="9975416at2759"/>
<accession>A0A0C3S0G5</accession>
<dbReference type="InterPro" id="IPR051822">
    <property type="entry name" value="Glycosyl_Hydrolase_84"/>
</dbReference>
<dbReference type="HOGENOM" id="CLU_086044_1_0_1"/>
<evidence type="ECO:0000313" key="2">
    <source>
        <dbReference type="EMBL" id="KIP08371.1"/>
    </source>
</evidence>
<dbReference type="InterPro" id="IPR016181">
    <property type="entry name" value="Acyl_CoA_acyltransferase"/>
</dbReference>
<dbReference type="Gene3D" id="3.40.630.30">
    <property type="match status" value="1"/>
</dbReference>
<protein>
    <recommendedName>
        <fullName evidence="1">N-acetyltransferase domain-containing protein</fullName>
    </recommendedName>
</protein>
<dbReference type="SUPFAM" id="SSF55729">
    <property type="entry name" value="Acyl-CoA N-acyltransferases (Nat)"/>
    <property type="match status" value="1"/>
</dbReference>
<dbReference type="PROSITE" id="PS51186">
    <property type="entry name" value="GNAT"/>
    <property type="match status" value="1"/>
</dbReference>
<dbReference type="PANTHER" id="PTHR13170">
    <property type="entry name" value="O-GLCNACASE"/>
    <property type="match status" value="1"/>
</dbReference>
<gene>
    <name evidence="2" type="ORF">PHLGIDRAFT_69454</name>
</gene>
<evidence type="ECO:0000259" key="1">
    <source>
        <dbReference type="PROSITE" id="PS51186"/>
    </source>
</evidence>
<dbReference type="EMBL" id="KN840481">
    <property type="protein sequence ID" value="KIP08371.1"/>
    <property type="molecule type" value="Genomic_DNA"/>
</dbReference>
<dbReference type="Proteomes" id="UP000053257">
    <property type="component" value="Unassembled WGS sequence"/>
</dbReference>
<keyword evidence="3" id="KW-1185">Reference proteome</keyword>
<feature type="domain" description="N-acetyltransferase" evidence="1">
    <location>
        <begin position="67"/>
        <end position="217"/>
    </location>
</feature>
<dbReference type="InterPro" id="IPR000182">
    <property type="entry name" value="GNAT_dom"/>
</dbReference>